<protein>
    <submittedName>
        <fullName evidence="2">Diguanylate cyclase (GGDEF) domain-containing protein</fullName>
    </submittedName>
</protein>
<dbReference type="InterPro" id="IPR029787">
    <property type="entry name" value="Nucleotide_cyclase"/>
</dbReference>
<dbReference type="NCBIfam" id="TIGR00254">
    <property type="entry name" value="GGDEF"/>
    <property type="match status" value="1"/>
</dbReference>
<dbReference type="EMBL" id="FNVD01000008">
    <property type="protein sequence ID" value="SEG01006.1"/>
    <property type="molecule type" value="Genomic_DNA"/>
</dbReference>
<dbReference type="Proteomes" id="UP000236742">
    <property type="component" value="Unassembled WGS sequence"/>
</dbReference>
<evidence type="ECO:0000259" key="1">
    <source>
        <dbReference type="PROSITE" id="PS50887"/>
    </source>
</evidence>
<dbReference type="PANTHER" id="PTHR46663">
    <property type="entry name" value="DIGUANYLATE CYCLASE DGCT-RELATED"/>
    <property type="match status" value="1"/>
</dbReference>
<dbReference type="InterPro" id="IPR043128">
    <property type="entry name" value="Rev_trsase/Diguanyl_cyclase"/>
</dbReference>
<dbReference type="InterPro" id="IPR042463">
    <property type="entry name" value="HNOB_dom_associated_sf"/>
</dbReference>
<evidence type="ECO:0000313" key="3">
    <source>
        <dbReference type="Proteomes" id="UP000236742"/>
    </source>
</evidence>
<dbReference type="SUPFAM" id="SSF55073">
    <property type="entry name" value="Nucleotide cyclase"/>
    <property type="match status" value="1"/>
</dbReference>
<name>A0A1H5WP15_9RHOB</name>
<gene>
    <name evidence="2" type="ORF">SAMN05421751_108158</name>
</gene>
<dbReference type="AlphaFoldDB" id="A0A1H5WP15"/>
<dbReference type="SMART" id="SM00267">
    <property type="entry name" value="GGDEF"/>
    <property type="match status" value="1"/>
</dbReference>
<dbReference type="Gene3D" id="3.30.70.270">
    <property type="match status" value="1"/>
</dbReference>
<keyword evidence="3" id="KW-1185">Reference proteome</keyword>
<dbReference type="InterPro" id="IPR000160">
    <property type="entry name" value="GGDEF_dom"/>
</dbReference>
<dbReference type="GO" id="GO:0003824">
    <property type="term" value="F:catalytic activity"/>
    <property type="evidence" value="ECO:0007669"/>
    <property type="project" value="UniProtKB-ARBA"/>
</dbReference>
<organism evidence="2 3">
    <name type="scientific">Jhaorihella thermophila</name>
    <dbReference type="NCBI Taxonomy" id="488547"/>
    <lineage>
        <taxon>Bacteria</taxon>
        <taxon>Pseudomonadati</taxon>
        <taxon>Pseudomonadota</taxon>
        <taxon>Alphaproteobacteria</taxon>
        <taxon>Rhodobacterales</taxon>
        <taxon>Paracoccaceae</taxon>
        <taxon>Jhaorihella</taxon>
    </lineage>
</organism>
<accession>A0A1H5WP15</accession>
<reference evidence="2 3" key="1">
    <citation type="submission" date="2016-10" db="EMBL/GenBank/DDBJ databases">
        <authorList>
            <person name="de Groot N.N."/>
        </authorList>
    </citation>
    <scope>NUCLEOTIDE SEQUENCE [LARGE SCALE GENOMIC DNA]</scope>
    <source>
        <strain evidence="2 3">DSM 23413</strain>
    </source>
</reference>
<proteinExistence type="predicted"/>
<dbReference type="Gene3D" id="3.30.450.260">
    <property type="entry name" value="Haem NO binding associated domain"/>
    <property type="match status" value="1"/>
</dbReference>
<dbReference type="Pfam" id="PF00990">
    <property type="entry name" value="GGDEF"/>
    <property type="match status" value="1"/>
</dbReference>
<dbReference type="PROSITE" id="PS50887">
    <property type="entry name" value="GGDEF"/>
    <property type="match status" value="1"/>
</dbReference>
<sequence>MTGPGAEMIDDMLDRLCPMHVRLGPDGVMRHFGPTLRKIRGGQSSEGQAFWDMVTISRPRSVDGMDALLDAARHGGTLRLRFRDDPAAALKGVVVPLDDGGAVVNLSFGISVVDAVRIHGLSAGDFAPTDLAIELLYLVEANAAAMEASRKLNLRLQSGMIAAEEQAFTDTLTGLKNRRALDHILARLSESGETFALMHLDLDFFKQVNDTYGHAAGDTVLQRAARVMVAATRERDAVARIGGDEFVLIFPRLVDPDKLAMIARRLIQGLEEPIPVGEQTCRISASIGIAIRQDSEEAAEDLLHRADIALYAAKRAGRGRFRVAGAGDTAGVDDATFSHDGD</sequence>
<dbReference type="CDD" id="cd01949">
    <property type="entry name" value="GGDEF"/>
    <property type="match status" value="1"/>
</dbReference>
<feature type="domain" description="GGDEF" evidence="1">
    <location>
        <begin position="193"/>
        <end position="326"/>
    </location>
</feature>
<dbReference type="FunFam" id="3.30.70.270:FF:000001">
    <property type="entry name" value="Diguanylate cyclase domain protein"/>
    <property type="match status" value="1"/>
</dbReference>
<dbReference type="PANTHER" id="PTHR46663:SF2">
    <property type="entry name" value="GGDEF DOMAIN-CONTAINING PROTEIN"/>
    <property type="match status" value="1"/>
</dbReference>
<evidence type="ECO:0000313" key="2">
    <source>
        <dbReference type="EMBL" id="SEG01006.1"/>
    </source>
</evidence>
<dbReference type="InterPro" id="IPR052163">
    <property type="entry name" value="DGC-Regulatory_Protein"/>
</dbReference>